<name>A0A9P0AN85_BEMTA</name>
<keyword evidence="6" id="KW-0539">Nucleus</keyword>
<evidence type="ECO:0000256" key="7">
    <source>
        <dbReference type="SAM" id="MobiDB-lite"/>
    </source>
</evidence>
<dbReference type="GO" id="GO:0003677">
    <property type="term" value="F:DNA binding"/>
    <property type="evidence" value="ECO:0007669"/>
    <property type="project" value="UniProtKB-UniRule"/>
</dbReference>
<dbReference type="SMART" id="SM00980">
    <property type="entry name" value="THAP"/>
    <property type="match status" value="1"/>
</dbReference>
<organism evidence="10 11">
    <name type="scientific">Bemisia tabaci</name>
    <name type="common">Sweetpotato whitefly</name>
    <name type="synonym">Aleurodes tabaci</name>
    <dbReference type="NCBI Taxonomy" id="7038"/>
    <lineage>
        <taxon>Eukaryota</taxon>
        <taxon>Metazoa</taxon>
        <taxon>Ecdysozoa</taxon>
        <taxon>Arthropoda</taxon>
        <taxon>Hexapoda</taxon>
        <taxon>Insecta</taxon>
        <taxon>Pterygota</taxon>
        <taxon>Neoptera</taxon>
        <taxon>Paraneoptera</taxon>
        <taxon>Hemiptera</taxon>
        <taxon>Sternorrhyncha</taxon>
        <taxon>Aleyrodoidea</taxon>
        <taxon>Aleyrodidae</taxon>
        <taxon>Aleyrodinae</taxon>
        <taxon>Bemisia</taxon>
    </lineage>
</organism>
<keyword evidence="1" id="KW-0479">Metal-binding</keyword>
<keyword evidence="4 5" id="KW-0238">DNA-binding</keyword>
<evidence type="ECO:0000256" key="1">
    <source>
        <dbReference type="ARBA" id="ARBA00022723"/>
    </source>
</evidence>
<dbReference type="PROSITE" id="PS50950">
    <property type="entry name" value="ZF_THAP"/>
    <property type="match status" value="1"/>
</dbReference>
<feature type="domain" description="THAP-type" evidence="8">
    <location>
        <begin position="7"/>
        <end position="97"/>
    </location>
</feature>
<accession>A0A9P0AN85</accession>
<evidence type="ECO:0000259" key="9">
    <source>
        <dbReference type="PROSITE" id="PS51031"/>
    </source>
</evidence>
<evidence type="ECO:0000259" key="8">
    <source>
        <dbReference type="PROSITE" id="PS50950"/>
    </source>
</evidence>
<evidence type="ECO:0000256" key="6">
    <source>
        <dbReference type="PROSITE-ProRule" id="PRU00371"/>
    </source>
</evidence>
<dbReference type="GO" id="GO:0008270">
    <property type="term" value="F:zinc ion binding"/>
    <property type="evidence" value="ECO:0007669"/>
    <property type="project" value="UniProtKB-KW"/>
</dbReference>
<evidence type="ECO:0000256" key="4">
    <source>
        <dbReference type="ARBA" id="ARBA00023125"/>
    </source>
</evidence>
<evidence type="ECO:0000313" key="10">
    <source>
        <dbReference type="EMBL" id="CAH0395462.1"/>
    </source>
</evidence>
<protein>
    <recommendedName>
        <fullName evidence="12">THAP-type domain-containing protein</fullName>
    </recommendedName>
</protein>
<evidence type="ECO:0000256" key="5">
    <source>
        <dbReference type="PROSITE-ProRule" id="PRU00309"/>
    </source>
</evidence>
<evidence type="ECO:0000256" key="2">
    <source>
        <dbReference type="ARBA" id="ARBA00022771"/>
    </source>
</evidence>
<dbReference type="Pfam" id="PF05485">
    <property type="entry name" value="THAP"/>
    <property type="match status" value="1"/>
</dbReference>
<keyword evidence="11" id="KW-1185">Reference proteome</keyword>
<feature type="domain" description="BESS" evidence="9">
    <location>
        <begin position="186"/>
        <end position="225"/>
    </location>
</feature>
<feature type="region of interest" description="Disordered" evidence="7">
    <location>
        <begin position="123"/>
        <end position="182"/>
    </location>
</feature>
<evidence type="ECO:0000256" key="3">
    <source>
        <dbReference type="ARBA" id="ARBA00022833"/>
    </source>
</evidence>
<dbReference type="Proteomes" id="UP001152759">
    <property type="component" value="Chromosome 9"/>
</dbReference>
<evidence type="ECO:0008006" key="12">
    <source>
        <dbReference type="Google" id="ProtNLM"/>
    </source>
</evidence>
<proteinExistence type="predicted"/>
<dbReference type="SUPFAM" id="SSF57716">
    <property type="entry name" value="Glucocorticoid receptor-like (DNA-binding domain)"/>
    <property type="match status" value="1"/>
</dbReference>
<gene>
    <name evidence="10" type="ORF">BEMITA_LOCUS13644</name>
</gene>
<evidence type="ECO:0000313" key="11">
    <source>
        <dbReference type="Proteomes" id="UP001152759"/>
    </source>
</evidence>
<keyword evidence="3" id="KW-0862">Zinc</keyword>
<sequence>MKTYKNYKAYCFVKECPNTSDLPEKLFFSVPIGSARKDWWKICNRQQTSLTSPHFICEDHFTLEEDVAEWQRYTILKKAGLKPFSLKLKKGVKPTKFQCRQSLDATNFVTECSIQIDFEEDPNFSEPSIKKEPMLEEPSTWQDDPCSSSTAACDPLSDRESSETTFQHQETVDSEPGGKRRRVEDVNGDAAFFESLLPLMKGFDSQKRLRFRMHVMSALARFCDPNYSHSESD</sequence>
<dbReference type="Pfam" id="PF02944">
    <property type="entry name" value="BESS"/>
    <property type="match status" value="1"/>
</dbReference>
<comment type="subcellular location">
    <subcellularLocation>
        <location evidence="6">Nucleus</location>
    </subcellularLocation>
</comment>
<dbReference type="GO" id="GO:0005634">
    <property type="term" value="C:nucleus"/>
    <property type="evidence" value="ECO:0007669"/>
    <property type="project" value="UniProtKB-SubCell"/>
</dbReference>
<keyword evidence="2 5" id="KW-0863">Zinc-finger</keyword>
<reference evidence="10" key="1">
    <citation type="submission" date="2021-12" db="EMBL/GenBank/DDBJ databases">
        <authorList>
            <person name="King R."/>
        </authorList>
    </citation>
    <scope>NUCLEOTIDE SEQUENCE</scope>
</reference>
<dbReference type="PROSITE" id="PS51031">
    <property type="entry name" value="BESS"/>
    <property type="match status" value="1"/>
</dbReference>
<dbReference type="InterPro" id="IPR004210">
    <property type="entry name" value="BESS_motif"/>
</dbReference>
<feature type="compositionally biased region" description="Polar residues" evidence="7">
    <location>
        <begin position="139"/>
        <end position="151"/>
    </location>
</feature>
<dbReference type="AlphaFoldDB" id="A0A9P0AN85"/>
<dbReference type="EMBL" id="OU963870">
    <property type="protein sequence ID" value="CAH0395462.1"/>
    <property type="molecule type" value="Genomic_DNA"/>
</dbReference>
<dbReference type="InterPro" id="IPR006612">
    <property type="entry name" value="THAP_Znf"/>
</dbReference>